<sequence>MEQEGQNKMEEEKDDDRWEEVEKEIDYLLIEIGLLFIKMLTFALGLLPNLLKQASSLRSAGILLSRVRTPPLAPWPGGRPESLRSLCFGLAIYKYQSFKQFFMKFDIEIYCIAMLGGSSGRAVDYYPTGPGLDSQSGPSQIFITPLCPSSTKWVVRSLKTRRK</sequence>
<keyword evidence="1" id="KW-0472">Membrane</keyword>
<organism evidence="2 3">
    <name type="scientific">Plakobranchus ocellatus</name>
    <dbReference type="NCBI Taxonomy" id="259542"/>
    <lineage>
        <taxon>Eukaryota</taxon>
        <taxon>Metazoa</taxon>
        <taxon>Spiralia</taxon>
        <taxon>Lophotrochozoa</taxon>
        <taxon>Mollusca</taxon>
        <taxon>Gastropoda</taxon>
        <taxon>Heterobranchia</taxon>
        <taxon>Euthyneura</taxon>
        <taxon>Panpulmonata</taxon>
        <taxon>Sacoglossa</taxon>
        <taxon>Placobranchoidea</taxon>
        <taxon>Plakobranchidae</taxon>
        <taxon>Plakobranchus</taxon>
    </lineage>
</organism>
<feature type="transmembrane region" description="Helical" evidence="1">
    <location>
        <begin position="27"/>
        <end position="51"/>
    </location>
</feature>
<evidence type="ECO:0000256" key="1">
    <source>
        <dbReference type="SAM" id="Phobius"/>
    </source>
</evidence>
<dbReference type="EMBL" id="BLXT01008499">
    <property type="protein sequence ID" value="GFO49733.1"/>
    <property type="molecule type" value="Genomic_DNA"/>
</dbReference>
<keyword evidence="3" id="KW-1185">Reference proteome</keyword>
<keyword evidence="1" id="KW-0812">Transmembrane</keyword>
<accession>A0AAV4E045</accession>
<keyword evidence="1" id="KW-1133">Transmembrane helix</keyword>
<gene>
    <name evidence="2" type="ORF">PoB_007623800</name>
</gene>
<dbReference type="AlphaFoldDB" id="A0AAV4E045"/>
<evidence type="ECO:0000313" key="3">
    <source>
        <dbReference type="Proteomes" id="UP000735302"/>
    </source>
</evidence>
<reference evidence="2 3" key="1">
    <citation type="journal article" date="2021" name="Elife">
        <title>Chloroplast acquisition without the gene transfer in kleptoplastic sea slugs, Plakobranchus ocellatus.</title>
        <authorList>
            <person name="Maeda T."/>
            <person name="Takahashi S."/>
            <person name="Yoshida T."/>
            <person name="Shimamura S."/>
            <person name="Takaki Y."/>
            <person name="Nagai Y."/>
            <person name="Toyoda A."/>
            <person name="Suzuki Y."/>
            <person name="Arimoto A."/>
            <person name="Ishii H."/>
            <person name="Satoh N."/>
            <person name="Nishiyama T."/>
            <person name="Hasebe M."/>
            <person name="Maruyama T."/>
            <person name="Minagawa J."/>
            <person name="Obokata J."/>
            <person name="Shigenobu S."/>
        </authorList>
    </citation>
    <scope>NUCLEOTIDE SEQUENCE [LARGE SCALE GENOMIC DNA]</scope>
</reference>
<comment type="caution">
    <text evidence="2">The sequence shown here is derived from an EMBL/GenBank/DDBJ whole genome shotgun (WGS) entry which is preliminary data.</text>
</comment>
<proteinExistence type="predicted"/>
<evidence type="ECO:0000313" key="2">
    <source>
        <dbReference type="EMBL" id="GFO49733.1"/>
    </source>
</evidence>
<name>A0AAV4E045_9GAST</name>
<dbReference type="Proteomes" id="UP000735302">
    <property type="component" value="Unassembled WGS sequence"/>
</dbReference>
<protein>
    <submittedName>
        <fullName evidence="2">Uncharacterized protein</fullName>
    </submittedName>
</protein>